<reference evidence="2 3" key="1">
    <citation type="submission" date="2020-08" db="EMBL/GenBank/DDBJ databases">
        <title>Bridging the membrane lipid divide: bacteria of the FCB group superphylum have the potential to synthesize archaeal ether lipids.</title>
        <authorList>
            <person name="Villanueva L."/>
            <person name="Von Meijenfeldt F.A.B."/>
            <person name="Westbye A.B."/>
            <person name="Yadav S."/>
            <person name="Hopmans E.C."/>
            <person name="Dutilh B.E."/>
            <person name="Sinninghe Damste J.S."/>
        </authorList>
    </citation>
    <scope>NUCLEOTIDE SEQUENCE [LARGE SCALE GENOMIC DNA]</scope>
    <source>
        <strain evidence="2">NIOZ-UU82</strain>
    </source>
</reference>
<dbReference type="InterPro" id="IPR022026">
    <property type="entry name" value="DUF5981"/>
</dbReference>
<accession>A0A8J6N2K1</accession>
<proteinExistence type="predicted"/>
<feature type="domain" description="Methylene-tetrahydrofolate reductase C-terminal-like" evidence="1">
    <location>
        <begin position="111"/>
        <end position="205"/>
    </location>
</feature>
<dbReference type="Proteomes" id="UP000603545">
    <property type="component" value="Unassembled WGS sequence"/>
</dbReference>
<sequence length="222" mass="24304">MIVGQRKPIQEIIGMLKGIKKILILGCSGCVSVCSAGGEKEVEILALILRIDRKKKGEPVETMEKTLARQCDTEYLEELKGEAGNYDAILSMACGVGVNYLADMYPTTLVFPALNTSFMGVSEEQGVWSERCAGCGDCVLDRTGGLCPIARCSKRLFNGPCGGSQNGKCEIDPNVACVWQLIYDRLKGLNQLEKLKEIFPIKDWSSSLHGGPRKIVREDLKL</sequence>
<protein>
    <submittedName>
        <fullName evidence="2">Methylenetetrahydrofolate reductase C-terminal domain-containing protein</fullName>
    </submittedName>
</protein>
<name>A0A8J6N2K1_9BACT</name>
<organism evidence="2 3">
    <name type="scientific">Candidatus Desulfaltia bathyphila</name>
    <dbReference type="NCBI Taxonomy" id="2841697"/>
    <lineage>
        <taxon>Bacteria</taxon>
        <taxon>Pseudomonadati</taxon>
        <taxon>Thermodesulfobacteriota</taxon>
        <taxon>Desulfobacteria</taxon>
        <taxon>Desulfobacterales</taxon>
        <taxon>Desulfobacterales incertae sedis</taxon>
        <taxon>Candidatus Desulfaltia</taxon>
    </lineage>
</organism>
<evidence type="ECO:0000313" key="2">
    <source>
        <dbReference type="EMBL" id="MBC8198879.1"/>
    </source>
</evidence>
<gene>
    <name evidence="2" type="ORF">H8E80_02355</name>
</gene>
<dbReference type="PANTHER" id="PTHR38755">
    <property type="entry name" value="5,10-METHYLENETETRAHYDROFOLATE REDUCTASE"/>
    <property type="match status" value="1"/>
</dbReference>
<dbReference type="EMBL" id="JACNLL010000026">
    <property type="protein sequence ID" value="MBC8198879.1"/>
    <property type="molecule type" value="Genomic_DNA"/>
</dbReference>
<dbReference type="AlphaFoldDB" id="A0A8J6N2K1"/>
<dbReference type="PANTHER" id="PTHR38755:SF1">
    <property type="entry name" value="METHYLENE-TETRAHYDROFOLATE REDUCTASE C-TERMINAL DOMAIN-CONTAINING PROTEIN"/>
    <property type="match status" value="1"/>
</dbReference>
<evidence type="ECO:0000313" key="3">
    <source>
        <dbReference type="Proteomes" id="UP000603545"/>
    </source>
</evidence>
<evidence type="ECO:0000259" key="1">
    <source>
        <dbReference type="Pfam" id="PF12225"/>
    </source>
</evidence>
<comment type="caution">
    <text evidence="2">The sequence shown here is derived from an EMBL/GenBank/DDBJ whole genome shotgun (WGS) entry which is preliminary data.</text>
</comment>
<dbReference type="Pfam" id="PF12225">
    <property type="entry name" value="DUF5981"/>
    <property type="match status" value="1"/>
</dbReference>